<keyword evidence="3" id="KW-1185">Reference proteome</keyword>
<accession>A0A2A3JR33</accession>
<dbReference type="RefSeq" id="WP_095883625.1">
    <property type="nucleotide sequence ID" value="NZ_NTHN02000009.1"/>
</dbReference>
<reference evidence="3" key="2">
    <citation type="submission" date="2023-07" db="EMBL/GenBank/DDBJ databases">
        <title>Yangia mangrovi SAOS 153D genome.</title>
        <authorList>
            <person name="Verma A."/>
            <person name="Pal Y."/>
            <person name="Sundharam S."/>
            <person name="Bisht B."/>
            <person name="Srinivasan K."/>
        </authorList>
    </citation>
    <scope>NUCLEOTIDE SEQUENCE [LARGE SCALE GENOMIC DNA]</scope>
    <source>
        <strain evidence="3">SAOS 153D</strain>
    </source>
</reference>
<evidence type="ECO:0000313" key="1">
    <source>
        <dbReference type="EMBL" id="MCT4370042.1"/>
    </source>
</evidence>
<name>A0A2A3JR33_9RHOB</name>
<dbReference type="Proteomes" id="UP000217448">
    <property type="component" value="Unassembled WGS sequence"/>
</dbReference>
<evidence type="ECO:0008006" key="4">
    <source>
        <dbReference type="Google" id="ProtNLM"/>
    </source>
</evidence>
<comment type="caution">
    <text evidence="2">The sequence shown here is derived from an EMBL/GenBank/DDBJ whole genome shotgun (WGS) entry which is preliminary data.</text>
</comment>
<organism evidence="2">
    <name type="scientific">Alloyangia mangrovi</name>
    <dbReference type="NCBI Taxonomy" id="1779329"/>
    <lineage>
        <taxon>Bacteria</taxon>
        <taxon>Pseudomonadati</taxon>
        <taxon>Pseudomonadota</taxon>
        <taxon>Alphaproteobacteria</taxon>
        <taxon>Rhodobacterales</taxon>
        <taxon>Roseobacteraceae</taxon>
        <taxon>Alloyangia</taxon>
    </lineage>
</organism>
<reference evidence="1" key="3">
    <citation type="submission" date="2024-05" db="EMBL/GenBank/DDBJ databases">
        <title>Yangia mangrovi SAOS 153D genome.</title>
        <authorList>
            <person name="Verma A."/>
            <person name="Pal Y."/>
            <person name="Sundharam S."/>
            <person name="Bisht B."/>
            <person name="Srinivasan K."/>
        </authorList>
    </citation>
    <scope>NUCLEOTIDE SEQUENCE</scope>
    <source>
        <strain evidence="1">SAOS 153D</strain>
    </source>
</reference>
<reference evidence="2" key="1">
    <citation type="submission" date="2017-09" db="EMBL/GenBank/DDBJ databases">
        <title>Yangia sp. SAOS 153D whole genome sequencing.</title>
        <authorList>
            <person name="Verma A."/>
            <person name="Krishnamurthi S."/>
        </authorList>
    </citation>
    <scope>NUCLEOTIDE SEQUENCE [LARGE SCALE GENOMIC DNA]</scope>
    <source>
        <strain evidence="2">SAOS 153D</strain>
    </source>
</reference>
<dbReference type="EMBL" id="NTHN01000335">
    <property type="protein sequence ID" value="PBD17676.1"/>
    <property type="molecule type" value="Genomic_DNA"/>
</dbReference>
<evidence type="ECO:0000313" key="2">
    <source>
        <dbReference type="EMBL" id="PBD17676.1"/>
    </source>
</evidence>
<evidence type="ECO:0000313" key="3">
    <source>
        <dbReference type="Proteomes" id="UP000217448"/>
    </source>
</evidence>
<proteinExistence type="predicted"/>
<gene>
    <name evidence="1" type="ORF">CLG85_006730</name>
    <name evidence="2" type="ORF">CLG85_18800</name>
</gene>
<dbReference type="PROSITE" id="PS51257">
    <property type="entry name" value="PROKAR_LIPOPROTEIN"/>
    <property type="match status" value="1"/>
</dbReference>
<dbReference type="EMBL" id="NTHN02000009">
    <property type="protein sequence ID" value="MCT4370042.1"/>
    <property type="molecule type" value="Genomic_DNA"/>
</dbReference>
<sequence>MRYLFLTGALIAGACLGACTDNQAINATTGGLAGAAIAHEVSGGNKTAAALGGAAIGTAIGANVPTSSSGTKLCNFYNPQTGATYKAECPR</sequence>
<protein>
    <recommendedName>
        <fullName evidence="4">17 kDa surface antigen</fullName>
    </recommendedName>
</protein>
<dbReference type="AlphaFoldDB" id="A0A2A3JR33"/>